<dbReference type="Proteomes" id="UP000245464">
    <property type="component" value="Chromosome 5"/>
</dbReference>
<protein>
    <submittedName>
        <fullName evidence="1">Uncharacterized protein</fullName>
    </submittedName>
</protein>
<accession>A0A2W1FJ68</accession>
<comment type="caution">
    <text evidence="1">The sequence shown here is derived from an EMBL/GenBank/DDBJ whole genome shotgun (WGS) entry which is preliminary data.</text>
</comment>
<dbReference type="GeneID" id="90956662"/>
<reference evidence="1" key="1">
    <citation type="journal article" date="2018" name="BMC Genomics">
        <title>Comparative genomics of the wheat fungal pathogen Pyrenophora tritici-repentis reveals chromosomal variations and genome plasticity.</title>
        <authorList>
            <person name="Moolhuijzen P."/>
            <person name="See P.T."/>
            <person name="Hane J.K."/>
            <person name="Shi G."/>
            <person name="Liu Z."/>
            <person name="Oliver R.P."/>
            <person name="Moffat C.S."/>
        </authorList>
    </citation>
    <scope>NUCLEOTIDE SEQUENCE [LARGE SCALE GENOMIC DNA]</scope>
    <source>
        <strain evidence="1">M4</strain>
    </source>
</reference>
<dbReference type="KEGG" id="ptrr:90956662"/>
<proteinExistence type="predicted"/>
<dbReference type="AlphaFoldDB" id="A0A2W1FJ68"/>
<name>A0A2W1FJ68_9PLEO</name>
<dbReference type="RefSeq" id="XP_065962083.1">
    <property type="nucleotide sequence ID" value="XM_066107634.1"/>
</dbReference>
<organism evidence="1 2">
    <name type="scientific">Pyrenophora tritici-repentis</name>
    <dbReference type="NCBI Taxonomy" id="45151"/>
    <lineage>
        <taxon>Eukaryota</taxon>
        <taxon>Fungi</taxon>
        <taxon>Dikarya</taxon>
        <taxon>Ascomycota</taxon>
        <taxon>Pezizomycotina</taxon>
        <taxon>Dothideomycetes</taxon>
        <taxon>Pleosporomycetidae</taxon>
        <taxon>Pleosporales</taxon>
        <taxon>Pleosporineae</taxon>
        <taxon>Pleosporaceae</taxon>
        <taxon>Pyrenophora</taxon>
    </lineage>
</organism>
<sequence length="200" mass="22579">MTLLTTPTLIQLYNNILQLNAHEHHSKTFWTHLLRTQFFPEEDFVIATESPPTPLPDDSLRRVDFHISIFNRTQKLQIIAICEIKKATGSIDEVEAQLQQACQACVTYTKADVWGIAVVGTKAQILHYTMQNSFYPLTNGYVDANSSEANTLRNTLLSIKTVIKNQTASSSATPDGWYDANDGTGRKRYYQKGAWTNSYT</sequence>
<dbReference type="EMBL" id="NQIK02000005">
    <property type="protein sequence ID" value="KAF7570532.1"/>
    <property type="molecule type" value="Genomic_DNA"/>
</dbReference>
<evidence type="ECO:0000313" key="2">
    <source>
        <dbReference type="Proteomes" id="UP000245464"/>
    </source>
</evidence>
<evidence type="ECO:0000313" key="1">
    <source>
        <dbReference type="EMBL" id="KAF7570532.1"/>
    </source>
</evidence>
<gene>
    <name evidence="1" type="ORF">PtrM4_105340</name>
</gene>